<dbReference type="InterPro" id="IPR000014">
    <property type="entry name" value="PAS"/>
</dbReference>
<evidence type="ECO:0000256" key="9">
    <source>
        <dbReference type="PROSITE-ProRule" id="PRU00169"/>
    </source>
</evidence>
<dbReference type="PANTHER" id="PTHR43065">
    <property type="entry name" value="SENSOR HISTIDINE KINASE"/>
    <property type="match status" value="1"/>
</dbReference>
<evidence type="ECO:0000256" key="6">
    <source>
        <dbReference type="ARBA" id="ARBA00022777"/>
    </source>
</evidence>
<keyword evidence="4" id="KW-0808">Transferase</keyword>
<gene>
    <name evidence="15" type="ORF">C6569_04875</name>
</gene>
<keyword evidence="3 9" id="KW-0597">Phosphoprotein</keyword>
<dbReference type="CDD" id="cd16919">
    <property type="entry name" value="HATPase_CckA-like"/>
    <property type="match status" value="1"/>
</dbReference>
<dbReference type="SMART" id="SM00387">
    <property type="entry name" value="HATPase_c"/>
    <property type="match status" value="1"/>
</dbReference>
<dbReference type="InterPro" id="IPR029016">
    <property type="entry name" value="GAF-like_dom_sf"/>
</dbReference>
<protein>
    <recommendedName>
        <fullName evidence="2">histidine kinase</fullName>
        <ecNumber evidence="2">2.7.13.3</ecNumber>
    </recommendedName>
</protein>
<evidence type="ECO:0000256" key="3">
    <source>
        <dbReference type="ARBA" id="ARBA00022553"/>
    </source>
</evidence>
<dbReference type="Gene3D" id="3.30.450.40">
    <property type="match status" value="1"/>
</dbReference>
<dbReference type="SMART" id="SM00388">
    <property type="entry name" value="HisKA"/>
    <property type="match status" value="1"/>
</dbReference>
<dbReference type="PANTHER" id="PTHR43065:SF42">
    <property type="entry name" value="TWO-COMPONENT SENSOR PPRA"/>
    <property type="match status" value="1"/>
</dbReference>
<keyword evidence="5" id="KW-0547">Nucleotide-binding</keyword>
<dbReference type="Gene3D" id="3.30.450.20">
    <property type="entry name" value="PAS domain"/>
    <property type="match status" value="2"/>
</dbReference>
<dbReference type="SUPFAM" id="SSF52172">
    <property type="entry name" value="CheY-like"/>
    <property type="match status" value="2"/>
</dbReference>
<evidence type="ECO:0000313" key="16">
    <source>
        <dbReference type="Proteomes" id="UP000237889"/>
    </source>
</evidence>
<keyword evidence="8" id="KW-0902">Two-component regulatory system</keyword>
<feature type="domain" description="PAS" evidence="13">
    <location>
        <begin position="306"/>
        <end position="358"/>
    </location>
</feature>
<feature type="domain" description="Histidine kinase" evidence="11">
    <location>
        <begin position="474"/>
        <end position="697"/>
    </location>
</feature>
<dbReference type="CDD" id="cd00082">
    <property type="entry name" value="HisKA"/>
    <property type="match status" value="1"/>
</dbReference>
<dbReference type="SUPFAM" id="SSF47384">
    <property type="entry name" value="Homodimeric domain of signal transducing histidine kinase"/>
    <property type="match status" value="1"/>
</dbReference>
<dbReference type="InterPro" id="IPR001610">
    <property type="entry name" value="PAC"/>
</dbReference>
<evidence type="ECO:0000259" key="12">
    <source>
        <dbReference type="PROSITE" id="PS50110"/>
    </source>
</evidence>
<dbReference type="InterPro" id="IPR003594">
    <property type="entry name" value="HATPase_dom"/>
</dbReference>
<dbReference type="Pfam" id="PF02518">
    <property type="entry name" value="HATPase_c"/>
    <property type="match status" value="1"/>
</dbReference>
<sequence length="974" mass="106329">MSDHEAADARPLPPITDSEADLRRAEARLASIAHITGDDYLYAALEALAGDLGVSCALVSVVDERSLARARTVAVVQDGERRPNFTYDLAGTPCADILAEAACFHPRGVTALYPQDELLVAMRAEAYWGAPLRSARGDAIGLVALVHTAPMEETPVLRQVLQLYATRIGAHLERTVSQSVNERLGRIVEESASEVYIFDVATYRFILVNKGARDNLGYTLDELRLKTPWDLKPKFSREDFIAYVDPLLSGAVPRLDFETVHCRKDGTCYDVDVKLQLLDFGGERVFFAAIQDVSSRKAAEEALRQTTRRLNAILNNTSMAVFMMDERQHCAFMNEAAEKLTGFRFHETQGRPLHDVIHHTYPDGRPFPLCECAIDRAFPDRSRVQGEDVFIHKDGHFYPVGYTASPIRDEAGTPIGTVIEVRNIAEDLKSREALASFHELLHSKVDEAIAQREKAEAELRQSQKMEAVGKLTGGIAHDFNNLLQIIGGNLQLLQKDLAGNAKAERRLDLALTGVNRGAKLAAQLLAFGRRQPLAPKVVNLGRLVRGLDDLLRRALGESIEIETVISGGLWNTLVDPAQLENALLNLAINARDAMSGQGKLTIESGNAYLDEKYARQFENVKPGQYVVLAVTDTGTGIPPEIIGQVFEPFFTTKPEGQGTGLGLSMVYGLVKQSGGHIQIYSEPGEGTTVRLYFPRDVSEEDVVAAPATDGKAEGGSETILVVEDDEAVRTTAVELLGELGYRVLTAKDADAAWAIVESGLAIDLLFTDVVMPGKLRSPELARKAQIRMPHLAVLFTSGYTQNAIVHGGRLDEGVELLSKPYTREELAQKVRQVLARSRRDRPAEAPRNEPASALAAGERLSLLLLEDEALVRMALVDMLEDLGHSSAEAGKVAEARQKMASARFDVLIADVNLPDGSGKDFAAEVRVSYPATAVIIASGDDSAAAGGDGFVQLPKPYDDHMLVEALERALRQVR</sequence>
<dbReference type="PRINTS" id="PR00344">
    <property type="entry name" value="BCTRLSENSOR"/>
</dbReference>
<reference evidence="15 16" key="1">
    <citation type="submission" date="2018-03" db="EMBL/GenBank/DDBJ databases">
        <title>Genome sequencing of Phreatobacter sp.</title>
        <authorList>
            <person name="Kim S.-J."/>
            <person name="Heo J."/>
            <person name="Kwon S.-W."/>
        </authorList>
    </citation>
    <scope>NUCLEOTIDE SEQUENCE [LARGE SCALE GENOMIC DNA]</scope>
    <source>
        <strain evidence="15 16">S-12</strain>
    </source>
</reference>
<dbReference type="PROSITE" id="PS50110">
    <property type="entry name" value="RESPONSE_REGULATORY"/>
    <property type="match status" value="2"/>
</dbReference>
<evidence type="ECO:0000259" key="11">
    <source>
        <dbReference type="PROSITE" id="PS50109"/>
    </source>
</evidence>
<dbReference type="InterPro" id="IPR005467">
    <property type="entry name" value="His_kinase_dom"/>
</dbReference>
<evidence type="ECO:0000259" key="13">
    <source>
        <dbReference type="PROSITE" id="PS50112"/>
    </source>
</evidence>
<evidence type="ECO:0000259" key="14">
    <source>
        <dbReference type="PROSITE" id="PS50113"/>
    </source>
</evidence>
<dbReference type="OrthoDB" id="9796100at2"/>
<name>A0A2S0N8I1_9HYPH</name>
<evidence type="ECO:0000256" key="4">
    <source>
        <dbReference type="ARBA" id="ARBA00022679"/>
    </source>
</evidence>
<dbReference type="InterPro" id="IPR000700">
    <property type="entry name" value="PAS-assoc_C"/>
</dbReference>
<evidence type="ECO:0000256" key="10">
    <source>
        <dbReference type="SAM" id="Coils"/>
    </source>
</evidence>
<dbReference type="Proteomes" id="UP000237889">
    <property type="component" value="Chromosome"/>
</dbReference>
<feature type="coiled-coil region" evidence="10">
    <location>
        <begin position="438"/>
        <end position="465"/>
    </location>
</feature>
<accession>A0A2S0N8I1</accession>
<comment type="catalytic activity">
    <reaction evidence="1">
        <text>ATP + protein L-histidine = ADP + protein N-phospho-L-histidine.</text>
        <dbReference type="EC" id="2.7.13.3"/>
    </reaction>
</comment>
<keyword evidence="6 15" id="KW-0418">Kinase</keyword>
<dbReference type="InterPro" id="IPR011006">
    <property type="entry name" value="CheY-like_superfamily"/>
</dbReference>
<dbReference type="PROSITE" id="PS50112">
    <property type="entry name" value="PAS"/>
    <property type="match status" value="2"/>
</dbReference>
<dbReference type="SUPFAM" id="SSF55874">
    <property type="entry name" value="ATPase domain of HSP90 chaperone/DNA topoisomerase II/histidine kinase"/>
    <property type="match status" value="1"/>
</dbReference>
<feature type="domain" description="PAS" evidence="13">
    <location>
        <begin position="180"/>
        <end position="223"/>
    </location>
</feature>
<keyword evidence="10" id="KW-0175">Coiled coil</keyword>
<evidence type="ECO:0000313" key="15">
    <source>
        <dbReference type="EMBL" id="AVO44448.1"/>
    </source>
</evidence>
<organism evidence="15 16">
    <name type="scientific">Phreatobacter cathodiphilus</name>
    <dbReference type="NCBI Taxonomy" id="1868589"/>
    <lineage>
        <taxon>Bacteria</taxon>
        <taxon>Pseudomonadati</taxon>
        <taxon>Pseudomonadota</taxon>
        <taxon>Alphaproteobacteria</taxon>
        <taxon>Hyphomicrobiales</taxon>
        <taxon>Phreatobacteraceae</taxon>
        <taxon>Phreatobacter</taxon>
    </lineage>
</organism>
<dbReference type="Pfam" id="PF13426">
    <property type="entry name" value="PAS_9"/>
    <property type="match status" value="1"/>
</dbReference>
<dbReference type="Gene3D" id="1.10.287.130">
    <property type="match status" value="1"/>
</dbReference>
<dbReference type="SMART" id="SM00091">
    <property type="entry name" value="PAS"/>
    <property type="match status" value="2"/>
</dbReference>
<dbReference type="RefSeq" id="WP_106747778.1">
    <property type="nucleotide sequence ID" value="NZ_CP027668.1"/>
</dbReference>
<evidence type="ECO:0000256" key="1">
    <source>
        <dbReference type="ARBA" id="ARBA00000085"/>
    </source>
</evidence>
<keyword evidence="7" id="KW-0067">ATP-binding</keyword>
<dbReference type="EMBL" id="CP027668">
    <property type="protein sequence ID" value="AVO44448.1"/>
    <property type="molecule type" value="Genomic_DNA"/>
</dbReference>
<evidence type="ECO:0000256" key="7">
    <source>
        <dbReference type="ARBA" id="ARBA00022840"/>
    </source>
</evidence>
<dbReference type="CDD" id="cd00130">
    <property type="entry name" value="PAS"/>
    <property type="match status" value="2"/>
</dbReference>
<feature type="domain" description="PAC" evidence="14">
    <location>
        <begin position="384"/>
        <end position="436"/>
    </location>
</feature>
<feature type="domain" description="PAC" evidence="14">
    <location>
        <begin position="253"/>
        <end position="305"/>
    </location>
</feature>
<feature type="modified residue" description="4-aspartylphosphate" evidence="9">
    <location>
        <position position="768"/>
    </location>
</feature>
<dbReference type="InterPro" id="IPR036097">
    <property type="entry name" value="HisK_dim/P_sf"/>
</dbReference>
<dbReference type="KEGG" id="phr:C6569_04875"/>
<proteinExistence type="predicted"/>
<dbReference type="Pfam" id="PF00989">
    <property type="entry name" value="PAS"/>
    <property type="match status" value="1"/>
</dbReference>
<keyword evidence="16" id="KW-1185">Reference proteome</keyword>
<dbReference type="SMART" id="SM00448">
    <property type="entry name" value="REC"/>
    <property type="match status" value="2"/>
</dbReference>
<evidence type="ECO:0000256" key="2">
    <source>
        <dbReference type="ARBA" id="ARBA00012438"/>
    </source>
</evidence>
<dbReference type="AlphaFoldDB" id="A0A2S0N8I1"/>
<dbReference type="Pfam" id="PF00072">
    <property type="entry name" value="Response_reg"/>
    <property type="match status" value="2"/>
</dbReference>
<feature type="domain" description="Response regulatory" evidence="12">
    <location>
        <begin position="861"/>
        <end position="970"/>
    </location>
</feature>
<dbReference type="GO" id="GO:0006355">
    <property type="term" value="P:regulation of DNA-templated transcription"/>
    <property type="evidence" value="ECO:0007669"/>
    <property type="project" value="InterPro"/>
</dbReference>
<dbReference type="InterPro" id="IPR004358">
    <property type="entry name" value="Sig_transdc_His_kin-like_C"/>
</dbReference>
<dbReference type="SMART" id="SM00086">
    <property type="entry name" value="PAC"/>
    <property type="match status" value="2"/>
</dbReference>
<dbReference type="InterPro" id="IPR013767">
    <property type="entry name" value="PAS_fold"/>
</dbReference>
<dbReference type="InterPro" id="IPR001789">
    <property type="entry name" value="Sig_transdc_resp-reg_receiver"/>
</dbReference>
<dbReference type="PROSITE" id="PS50113">
    <property type="entry name" value="PAC"/>
    <property type="match status" value="2"/>
</dbReference>
<dbReference type="InterPro" id="IPR035965">
    <property type="entry name" value="PAS-like_dom_sf"/>
</dbReference>
<dbReference type="Gene3D" id="3.30.565.10">
    <property type="entry name" value="Histidine kinase-like ATPase, C-terminal domain"/>
    <property type="match status" value="1"/>
</dbReference>
<dbReference type="GO" id="GO:0005524">
    <property type="term" value="F:ATP binding"/>
    <property type="evidence" value="ECO:0007669"/>
    <property type="project" value="UniProtKB-KW"/>
</dbReference>
<feature type="domain" description="Response regulatory" evidence="12">
    <location>
        <begin position="718"/>
        <end position="834"/>
    </location>
</feature>
<dbReference type="CDD" id="cd00156">
    <property type="entry name" value="REC"/>
    <property type="match status" value="1"/>
</dbReference>
<dbReference type="EC" id="2.7.13.3" evidence="2"/>
<dbReference type="InterPro" id="IPR036890">
    <property type="entry name" value="HATPase_C_sf"/>
</dbReference>
<evidence type="ECO:0000256" key="8">
    <source>
        <dbReference type="ARBA" id="ARBA00023012"/>
    </source>
</evidence>
<dbReference type="Gene3D" id="3.40.50.2300">
    <property type="match status" value="2"/>
</dbReference>
<dbReference type="PROSITE" id="PS50109">
    <property type="entry name" value="HIS_KIN"/>
    <property type="match status" value="1"/>
</dbReference>
<evidence type="ECO:0000256" key="5">
    <source>
        <dbReference type="ARBA" id="ARBA00022741"/>
    </source>
</evidence>
<dbReference type="SUPFAM" id="SSF55785">
    <property type="entry name" value="PYP-like sensor domain (PAS domain)"/>
    <property type="match status" value="2"/>
</dbReference>
<feature type="modified residue" description="4-aspartylphosphate" evidence="9">
    <location>
        <position position="910"/>
    </location>
</feature>
<dbReference type="InterPro" id="IPR003661">
    <property type="entry name" value="HisK_dim/P_dom"/>
</dbReference>
<dbReference type="GO" id="GO:0000155">
    <property type="term" value="F:phosphorelay sensor kinase activity"/>
    <property type="evidence" value="ECO:0007669"/>
    <property type="project" value="InterPro"/>
</dbReference>
<dbReference type="SUPFAM" id="SSF55781">
    <property type="entry name" value="GAF domain-like"/>
    <property type="match status" value="1"/>
</dbReference>
<dbReference type="NCBIfam" id="TIGR00229">
    <property type="entry name" value="sensory_box"/>
    <property type="match status" value="2"/>
</dbReference>
<dbReference type="CDD" id="cd18161">
    <property type="entry name" value="REC_hyHK_blue-like"/>
    <property type="match status" value="1"/>
</dbReference>